<evidence type="ECO:0000313" key="3">
    <source>
        <dbReference type="Proteomes" id="UP000277498"/>
    </source>
</evidence>
<dbReference type="Proteomes" id="UP000277498">
    <property type="component" value="Unassembled WGS sequence"/>
</dbReference>
<protein>
    <submittedName>
        <fullName evidence="2">Thermostable monoacylglycerol lipase</fullName>
        <ecNumber evidence="2">3.1.1.23</ecNumber>
    </submittedName>
</protein>
<proteinExistence type="predicted"/>
<accession>A0A3P5XIM2</accession>
<gene>
    <name evidence="2" type="ORF">XINFAN_02149</name>
</gene>
<reference evidence="2 3" key="1">
    <citation type="submission" date="2018-11" db="EMBL/GenBank/DDBJ databases">
        <authorList>
            <person name="Criscuolo A."/>
        </authorList>
    </citation>
    <scope>NUCLEOTIDE SEQUENCE [LARGE SCALE GENOMIC DNA]</scope>
    <source>
        <strain evidence="2">ACIP111625</strain>
    </source>
</reference>
<dbReference type="AlphaFoldDB" id="A0A3P5XIM2"/>
<dbReference type="Gene3D" id="3.40.50.1820">
    <property type="entry name" value="alpha/beta hydrolase"/>
    <property type="match status" value="1"/>
</dbReference>
<evidence type="ECO:0000259" key="1">
    <source>
        <dbReference type="Pfam" id="PF12146"/>
    </source>
</evidence>
<dbReference type="InterPro" id="IPR022742">
    <property type="entry name" value="Hydrolase_4"/>
</dbReference>
<dbReference type="RefSeq" id="WP_124086891.1">
    <property type="nucleotide sequence ID" value="NZ_UXAW01000070.1"/>
</dbReference>
<dbReference type="Pfam" id="PF12146">
    <property type="entry name" value="Hydrolase_4"/>
    <property type="match status" value="1"/>
</dbReference>
<evidence type="ECO:0000313" key="2">
    <source>
        <dbReference type="EMBL" id="VDC28571.1"/>
    </source>
</evidence>
<feature type="domain" description="Serine aminopeptidase S33" evidence="1">
    <location>
        <begin position="78"/>
        <end position="268"/>
    </location>
</feature>
<dbReference type="EC" id="3.1.1.23" evidence="2"/>
<dbReference type="EMBL" id="UXAW01000070">
    <property type="protein sequence ID" value="VDC28571.1"/>
    <property type="molecule type" value="Genomic_DNA"/>
</dbReference>
<name>A0A3P5XIM2_9RHOB</name>
<sequence length="322" mass="33948">MRRAAAILAALALILAGLWFLAPREGVERGVAFDTSVLGEDPDLWLHLSEQRYADIRPGAVKRILWAGGRGARTPLSIVYIHGFAASAEEIRPVPDEVARALGANLFYTRLAGQGRAGEAMTEASAGDWIQDMDEAMAIGRRIGGRVIVIGTSLGGTLAAIAATDPDLSRDMAGVVLISPAFALHAPSNLMMDAPFPRLWAPLLLGSTQHVAAVNPAHAKYWATEFPTAALFPVAALMREARAQDYAAAKIPLLAILSPDDAIVDPAALAPVGAAWGGTVQIEERRMQAGDDPFAHVIAGDIFSPGQSEAVTALIIAWAQAL</sequence>
<dbReference type="InterPro" id="IPR029058">
    <property type="entry name" value="AB_hydrolase_fold"/>
</dbReference>
<keyword evidence="3" id="KW-1185">Reference proteome</keyword>
<organism evidence="2 3">
    <name type="scientific">Pseudogemmobacter humi</name>
    <dbReference type="NCBI Taxonomy" id="2483812"/>
    <lineage>
        <taxon>Bacteria</taxon>
        <taxon>Pseudomonadati</taxon>
        <taxon>Pseudomonadota</taxon>
        <taxon>Alphaproteobacteria</taxon>
        <taxon>Rhodobacterales</taxon>
        <taxon>Paracoccaceae</taxon>
        <taxon>Pseudogemmobacter</taxon>
    </lineage>
</organism>
<dbReference type="GO" id="GO:0047372">
    <property type="term" value="F:monoacylglycerol lipase activity"/>
    <property type="evidence" value="ECO:0007669"/>
    <property type="project" value="UniProtKB-EC"/>
</dbReference>
<dbReference type="SUPFAM" id="SSF53474">
    <property type="entry name" value="alpha/beta-Hydrolases"/>
    <property type="match status" value="1"/>
</dbReference>
<keyword evidence="2" id="KW-0378">Hydrolase</keyword>
<dbReference type="OrthoDB" id="5416147at2"/>